<dbReference type="Proteomes" id="UP000016933">
    <property type="component" value="Unassembled WGS sequence"/>
</dbReference>
<evidence type="ECO:0000256" key="1">
    <source>
        <dbReference type="SAM" id="MobiDB-lite"/>
    </source>
</evidence>
<organism evidence="2 3">
    <name type="scientific">Dothistroma septosporum (strain NZE10 / CBS 128990)</name>
    <name type="common">Red band needle blight fungus</name>
    <name type="synonym">Mycosphaerella pini</name>
    <dbReference type="NCBI Taxonomy" id="675120"/>
    <lineage>
        <taxon>Eukaryota</taxon>
        <taxon>Fungi</taxon>
        <taxon>Dikarya</taxon>
        <taxon>Ascomycota</taxon>
        <taxon>Pezizomycotina</taxon>
        <taxon>Dothideomycetes</taxon>
        <taxon>Dothideomycetidae</taxon>
        <taxon>Mycosphaerellales</taxon>
        <taxon>Mycosphaerellaceae</taxon>
        <taxon>Dothistroma</taxon>
    </lineage>
</organism>
<keyword evidence="3" id="KW-1185">Reference proteome</keyword>
<proteinExistence type="predicted"/>
<dbReference type="OrthoDB" id="187348at2759"/>
<reference evidence="3" key="1">
    <citation type="journal article" date="2012" name="PLoS Genet.">
        <title>The genomes of the fungal plant pathogens Cladosporium fulvum and Dothistroma septosporum reveal adaptation to different hosts and lifestyles but also signatures of common ancestry.</title>
        <authorList>
            <person name="de Wit P.J.G.M."/>
            <person name="van der Burgt A."/>
            <person name="Oekmen B."/>
            <person name="Stergiopoulos I."/>
            <person name="Abd-Elsalam K.A."/>
            <person name="Aerts A.L."/>
            <person name="Bahkali A.H."/>
            <person name="Beenen H.G."/>
            <person name="Chettri P."/>
            <person name="Cox M.P."/>
            <person name="Datema E."/>
            <person name="de Vries R.P."/>
            <person name="Dhillon B."/>
            <person name="Ganley A.R."/>
            <person name="Griffiths S.A."/>
            <person name="Guo Y."/>
            <person name="Hamelin R.C."/>
            <person name="Henrissat B."/>
            <person name="Kabir M.S."/>
            <person name="Jashni M.K."/>
            <person name="Kema G."/>
            <person name="Klaubauf S."/>
            <person name="Lapidus A."/>
            <person name="Levasseur A."/>
            <person name="Lindquist E."/>
            <person name="Mehrabi R."/>
            <person name="Ohm R.A."/>
            <person name="Owen T.J."/>
            <person name="Salamov A."/>
            <person name="Schwelm A."/>
            <person name="Schijlen E."/>
            <person name="Sun H."/>
            <person name="van den Burg H.A."/>
            <person name="van Ham R.C.H.J."/>
            <person name="Zhang S."/>
            <person name="Goodwin S.B."/>
            <person name="Grigoriev I.V."/>
            <person name="Collemare J."/>
            <person name="Bradshaw R.E."/>
        </authorList>
    </citation>
    <scope>NUCLEOTIDE SEQUENCE [LARGE SCALE GENOMIC DNA]</scope>
    <source>
        <strain evidence="3">NZE10 / CBS 128990</strain>
    </source>
</reference>
<name>N1PE85_DOTSN</name>
<accession>N1PE85</accession>
<dbReference type="EMBL" id="KB446543">
    <property type="protein sequence ID" value="EME40424.1"/>
    <property type="molecule type" value="Genomic_DNA"/>
</dbReference>
<gene>
    <name evidence="2" type="ORF">DOTSEDRAFT_46809</name>
</gene>
<sequence>MDDVPHENEQETTQWNEWSDLDKEMILIEGIEVDDDEDLAASDDGSLPDEDELPEYEEIPGIDSVHIEDAACHSPPSYVEDVASHLSKTPLQPIFEETTCEVSEDD</sequence>
<evidence type="ECO:0000313" key="3">
    <source>
        <dbReference type="Proteomes" id="UP000016933"/>
    </source>
</evidence>
<protein>
    <submittedName>
        <fullName evidence="2">Uncharacterized protein</fullName>
    </submittedName>
</protein>
<feature type="region of interest" description="Disordered" evidence="1">
    <location>
        <begin position="1"/>
        <end position="20"/>
    </location>
</feature>
<evidence type="ECO:0000313" key="2">
    <source>
        <dbReference type="EMBL" id="EME40424.1"/>
    </source>
</evidence>
<dbReference type="HOGENOM" id="CLU_2223217_0_0_1"/>
<dbReference type="AlphaFoldDB" id="N1PE85"/>
<reference evidence="2 3" key="2">
    <citation type="journal article" date="2012" name="PLoS Pathog.">
        <title>Diverse lifestyles and strategies of plant pathogenesis encoded in the genomes of eighteen Dothideomycetes fungi.</title>
        <authorList>
            <person name="Ohm R.A."/>
            <person name="Feau N."/>
            <person name="Henrissat B."/>
            <person name="Schoch C.L."/>
            <person name="Horwitz B.A."/>
            <person name="Barry K.W."/>
            <person name="Condon B.J."/>
            <person name="Copeland A.C."/>
            <person name="Dhillon B."/>
            <person name="Glaser F."/>
            <person name="Hesse C.N."/>
            <person name="Kosti I."/>
            <person name="LaButti K."/>
            <person name="Lindquist E.A."/>
            <person name="Lucas S."/>
            <person name="Salamov A.A."/>
            <person name="Bradshaw R.E."/>
            <person name="Ciuffetti L."/>
            <person name="Hamelin R.C."/>
            <person name="Kema G.H.J."/>
            <person name="Lawrence C."/>
            <person name="Scott J.A."/>
            <person name="Spatafora J.W."/>
            <person name="Turgeon B.G."/>
            <person name="de Wit P.J.G.M."/>
            <person name="Zhong S."/>
            <person name="Goodwin S.B."/>
            <person name="Grigoriev I.V."/>
        </authorList>
    </citation>
    <scope>NUCLEOTIDE SEQUENCE [LARGE SCALE GENOMIC DNA]</scope>
    <source>
        <strain evidence="3">NZE10 / CBS 128990</strain>
    </source>
</reference>
<feature type="region of interest" description="Disordered" evidence="1">
    <location>
        <begin position="33"/>
        <end position="54"/>
    </location>
</feature>